<keyword evidence="4" id="KW-1185">Reference proteome</keyword>
<dbReference type="Proteomes" id="UP000250086">
    <property type="component" value="Unassembled WGS sequence"/>
</dbReference>
<organism evidence="3 4">
    <name type="scientific">Anaerobiospirillum thomasii</name>
    <dbReference type="NCBI Taxonomy" id="179995"/>
    <lineage>
        <taxon>Bacteria</taxon>
        <taxon>Pseudomonadati</taxon>
        <taxon>Pseudomonadota</taxon>
        <taxon>Gammaproteobacteria</taxon>
        <taxon>Aeromonadales</taxon>
        <taxon>Succinivibrionaceae</taxon>
        <taxon>Anaerobiospirillum</taxon>
    </lineage>
</organism>
<sequence length="109" mass="12020">MKLLVSTLTDIDLNPSSEVAEIVQNVQTIISTVKGTVPLDRDFGIDGSFIDDPAPMAQMQCRVSIIDAVKTYEPRAKVKSIDFKQVADDVMDGRLLPIVTIEIEADNER</sequence>
<evidence type="ECO:0000313" key="2">
    <source>
        <dbReference type="EMBL" id="SPT70119.1"/>
    </source>
</evidence>
<reference evidence="3 4" key="1">
    <citation type="submission" date="2018-06" db="EMBL/GenBank/DDBJ databases">
        <authorList>
            <consortium name="Pathogen Informatics"/>
            <person name="Doyle S."/>
        </authorList>
    </citation>
    <scope>NUCLEOTIDE SEQUENCE [LARGE SCALE GENOMIC DNA]</scope>
    <source>
        <strain evidence="3 4">NCTC13093</strain>
    </source>
</reference>
<dbReference type="InterPro" id="IPR007048">
    <property type="entry name" value="IraD/Gp25-like"/>
</dbReference>
<evidence type="ECO:0000313" key="4">
    <source>
        <dbReference type="Proteomes" id="UP000250086"/>
    </source>
</evidence>
<evidence type="ECO:0000313" key="3">
    <source>
        <dbReference type="EMBL" id="SPT78998.1"/>
    </source>
</evidence>
<dbReference type="AlphaFoldDB" id="A0A2X0WBY3"/>
<proteinExistence type="predicted"/>
<accession>A0A2X0WBY3</accession>
<feature type="domain" description="IraD/Gp25-like" evidence="1">
    <location>
        <begin position="18"/>
        <end position="106"/>
    </location>
</feature>
<protein>
    <submittedName>
        <fullName evidence="3">Gene 25-like lysozyme</fullName>
    </submittedName>
</protein>
<dbReference type="SUPFAM" id="SSF160719">
    <property type="entry name" value="gpW/gp25-like"/>
    <property type="match status" value="1"/>
</dbReference>
<name>A0A2X0WBY3_9GAMM</name>
<gene>
    <name evidence="2" type="ORF">NCTC13093_01524</name>
    <name evidence="3" type="ORF">NCTC13093_02638</name>
</gene>
<evidence type="ECO:0000259" key="1">
    <source>
        <dbReference type="Pfam" id="PF04965"/>
    </source>
</evidence>
<dbReference type="RefSeq" id="WP_113744232.1">
    <property type="nucleotide sequence ID" value="NZ_UAPV01000001.1"/>
</dbReference>
<dbReference type="EMBL" id="UAPV01000001">
    <property type="protein sequence ID" value="SPT70119.1"/>
    <property type="molecule type" value="Genomic_DNA"/>
</dbReference>
<dbReference type="Pfam" id="PF04965">
    <property type="entry name" value="GPW_gp25"/>
    <property type="match status" value="1"/>
</dbReference>
<dbReference type="Gene3D" id="3.10.450.40">
    <property type="match status" value="1"/>
</dbReference>
<dbReference type="EMBL" id="UAPV01000010">
    <property type="protein sequence ID" value="SPT78998.1"/>
    <property type="molecule type" value="Genomic_DNA"/>
</dbReference>